<proteinExistence type="predicted"/>
<dbReference type="Pfam" id="PF06271">
    <property type="entry name" value="RDD"/>
    <property type="match status" value="1"/>
</dbReference>
<organism evidence="7 8">
    <name type="scientific">Zunongwangia mangrovi</name>
    <dbReference type="NCBI Taxonomy" id="1334022"/>
    <lineage>
        <taxon>Bacteria</taxon>
        <taxon>Pseudomonadati</taxon>
        <taxon>Bacteroidota</taxon>
        <taxon>Flavobacteriia</taxon>
        <taxon>Flavobacteriales</taxon>
        <taxon>Flavobacteriaceae</taxon>
        <taxon>Zunongwangia</taxon>
    </lineage>
</organism>
<feature type="transmembrane region" description="Helical" evidence="5">
    <location>
        <begin position="102"/>
        <end position="121"/>
    </location>
</feature>
<dbReference type="EMBL" id="FOKV01000002">
    <property type="protein sequence ID" value="SFC10578.1"/>
    <property type="molecule type" value="Genomic_DNA"/>
</dbReference>
<evidence type="ECO:0000259" key="6">
    <source>
        <dbReference type="Pfam" id="PF06271"/>
    </source>
</evidence>
<dbReference type="RefSeq" id="WP_092541173.1">
    <property type="nucleotide sequence ID" value="NZ_FOKV01000002.1"/>
</dbReference>
<evidence type="ECO:0000256" key="1">
    <source>
        <dbReference type="ARBA" id="ARBA00004141"/>
    </source>
</evidence>
<dbReference type="GO" id="GO:0016020">
    <property type="term" value="C:membrane"/>
    <property type="evidence" value="ECO:0007669"/>
    <property type="project" value="UniProtKB-SubCell"/>
</dbReference>
<dbReference type="Proteomes" id="UP000199438">
    <property type="component" value="Unassembled WGS sequence"/>
</dbReference>
<evidence type="ECO:0000256" key="4">
    <source>
        <dbReference type="ARBA" id="ARBA00023136"/>
    </source>
</evidence>
<reference evidence="8" key="1">
    <citation type="submission" date="2016-10" db="EMBL/GenBank/DDBJ databases">
        <authorList>
            <person name="Varghese N."/>
            <person name="Submissions S."/>
        </authorList>
    </citation>
    <scope>NUCLEOTIDE SEQUENCE [LARGE SCALE GENOMIC DNA]</scope>
    <source>
        <strain evidence="8">DSM 24499</strain>
    </source>
</reference>
<dbReference type="STRING" id="1334022.SAMN04487907_102260"/>
<feature type="transmembrane region" description="Helical" evidence="5">
    <location>
        <begin position="20"/>
        <end position="40"/>
    </location>
</feature>
<dbReference type="AlphaFoldDB" id="A0A1I1GL13"/>
<comment type="subcellular location">
    <subcellularLocation>
        <location evidence="1">Membrane</location>
        <topology evidence="1">Multi-pass membrane protein</topology>
    </subcellularLocation>
</comment>
<keyword evidence="4 5" id="KW-0472">Membrane</keyword>
<keyword evidence="8" id="KW-1185">Reference proteome</keyword>
<accession>A0A1I1GL13</accession>
<dbReference type="InterPro" id="IPR010432">
    <property type="entry name" value="RDD"/>
</dbReference>
<feature type="domain" description="RDD" evidence="6">
    <location>
        <begin position="11"/>
        <end position="168"/>
    </location>
</feature>
<keyword evidence="3 5" id="KW-1133">Transmembrane helix</keyword>
<evidence type="ECO:0000256" key="3">
    <source>
        <dbReference type="ARBA" id="ARBA00022989"/>
    </source>
</evidence>
<sequence>MFPSSSNLRLASRKRRFAAFVIDHFLFTVILVSFIFLVIGTDFTNKEDTAKSAISILASASVGILIYLFKDCIKGNSPGKWLLGIAVRDEHDPHHIPAYYKLFLRNVFLLIWPLEAIILASSNEKKRLGDKATNAIVVQQNKKPKLLPIISIIVVTFISFFTFIIFFIAGALKNSDSYKISIAEIEQNKAIIEETGGIVEYGIFPSGSISTRNGEGEADLKISVKGKLKDVKVRVNLTKSAEENWKVVNIEYHPEN</sequence>
<name>A0A1I1GL13_9FLAO</name>
<protein>
    <submittedName>
        <fullName evidence="7">Cytochrome oxidase complex assembly protein 1</fullName>
    </submittedName>
</protein>
<feature type="transmembrane region" description="Helical" evidence="5">
    <location>
        <begin position="52"/>
        <end position="69"/>
    </location>
</feature>
<gene>
    <name evidence="7" type="ORF">SAMN04487907_102260</name>
</gene>
<evidence type="ECO:0000313" key="8">
    <source>
        <dbReference type="Proteomes" id="UP000199438"/>
    </source>
</evidence>
<evidence type="ECO:0000313" key="7">
    <source>
        <dbReference type="EMBL" id="SFC10578.1"/>
    </source>
</evidence>
<dbReference type="OrthoDB" id="9814143at2"/>
<keyword evidence="2 5" id="KW-0812">Transmembrane</keyword>
<evidence type="ECO:0000256" key="5">
    <source>
        <dbReference type="SAM" id="Phobius"/>
    </source>
</evidence>
<feature type="transmembrane region" description="Helical" evidence="5">
    <location>
        <begin position="149"/>
        <end position="172"/>
    </location>
</feature>
<evidence type="ECO:0000256" key="2">
    <source>
        <dbReference type="ARBA" id="ARBA00022692"/>
    </source>
</evidence>